<evidence type="ECO:0000313" key="3">
    <source>
        <dbReference type="Proteomes" id="UP000595140"/>
    </source>
</evidence>
<proteinExistence type="predicted"/>
<evidence type="ECO:0000313" key="2">
    <source>
        <dbReference type="EMBL" id="VFQ58567.1"/>
    </source>
</evidence>
<dbReference type="Proteomes" id="UP000595140">
    <property type="component" value="Unassembled WGS sequence"/>
</dbReference>
<dbReference type="EMBL" id="OOIL02000001">
    <property type="protein sequence ID" value="VFQ58567.1"/>
    <property type="molecule type" value="Genomic_DNA"/>
</dbReference>
<dbReference type="InterPro" id="IPR003871">
    <property type="entry name" value="RFA1B/D_OB_1st"/>
</dbReference>
<name>A0A484K5K9_9ASTE</name>
<evidence type="ECO:0000259" key="1">
    <source>
        <dbReference type="Pfam" id="PF02721"/>
    </source>
</evidence>
<reference evidence="2 3" key="1">
    <citation type="submission" date="2018-04" db="EMBL/GenBank/DDBJ databases">
        <authorList>
            <person name="Vogel A."/>
        </authorList>
    </citation>
    <scope>NUCLEOTIDE SEQUENCE [LARGE SCALE GENOMIC DNA]</scope>
</reference>
<organism evidence="2 3">
    <name type="scientific">Cuscuta campestris</name>
    <dbReference type="NCBI Taxonomy" id="132261"/>
    <lineage>
        <taxon>Eukaryota</taxon>
        <taxon>Viridiplantae</taxon>
        <taxon>Streptophyta</taxon>
        <taxon>Embryophyta</taxon>
        <taxon>Tracheophyta</taxon>
        <taxon>Spermatophyta</taxon>
        <taxon>Magnoliopsida</taxon>
        <taxon>eudicotyledons</taxon>
        <taxon>Gunneridae</taxon>
        <taxon>Pentapetalae</taxon>
        <taxon>asterids</taxon>
        <taxon>lamiids</taxon>
        <taxon>Solanales</taxon>
        <taxon>Convolvulaceae</taxon>
        <taxon>Cuscuteae</taxon>
        <taxon>Cuscuta</taxon>
        <taxon>Cuscuta subgen. Grammica</taxon>
        <taxon>Cuscuta sect. Cleistogrammica</taxon>
    </lineage>
</organism>
<dbReference type="Gene3D" id="2.40.50.140">
    <property type="entry name" value="Nucleic acid-binding proteins"/>
    <property type="match status" value="1"/>
</dbReference>
<dbReference type="OrthoDB" id="1089183at2759"/>
<feature type="domain" description="Replication protein A 70 kDa DNA-binding subunit B/D first OB fold" evidence="1">
    <location>
        <begin position="4"/>
        <end position="81"/>
    </location>
</feature>
<dbReference type="Pfam" id="PF02721">
    <property type="entry name" value="DUF223"/>
    <property type="match status" value="1"/>
</dbReference>
<sequence length="137" mass="15240">MTMFAPIAEINRDKNSWILMLRAIRVYFVPKWAKGGDSMEIVFHDEHGTRIHAHLAREEKEKFETQIIEAAFFFVMLLFIATTVPAQGRKTCKPLGVPGACTGRGDDKEQCNRGCILDGFPAGGQCSSPHGSCECFC</sequence>
<dbReference type="InterPro" id="IPR012340">
    <property type="entry name" value="NA-bd_OB-fold"/>
</dbReference>
<gene>
    <name evidence="2" type="ORF">CCAM_LOCUS343</name>
</gene>
<protein>
    <recommendedName>
        <fullName evidence="1">Replication protein A 70 kDa DNA-binding subunit B/D first OB fold domain-containing protein</fullName>
    </recommendedName>
</protein>
<keyword evidence="3" id="KW-1185">Reference proteome</keyword>
<dbReference type="AlphaFoldDB" id="A0A484K5K9"/>
<accession>A0A484K5K9</accession>